<keyword evidence="7" id="KW-1185">Reference proteome</keyword>
<reference evidence="6 7" key="1">
    <citation type="submission" date="2024-01" db="EMBL/GenBank/DDBJ databases">
        <authorList>
            <consortium name="Genoscope - CEA"/>
            <person name="William W."/>
        </authorList>
    </citation>
    <scope>NUCLEOTIDE SEQUENCE [LARGE SCALE GENOMIC DNA]</scope>
    <source>
        <strain evidence="6 7">29B2s-10</strain>
    </source>
</reference>
<dbReference type="PANTHER" id="PTHR28234">
    <property type="entry name" value="NUCLEAR CONTROL OF ATPASE PROTEIN 2"/>
    <property type="match status" value="1"/>
</dbReference>
<keyword evidence="2" id="KW-0812">Transmembrane</keyword>
<evidence type="ECO:0000313" key="7">
    <source>
        <dbReference type="Proteomes" id="UP001497600"/>
    </source>
</evidence>
<keyword evidence="4" id="KW-0496">Mitochondrion</keyword>
<dbReference type="Proteomes" id="UP001497600">
    <property type="component" value="Chromosome B"/>
</dbReference>
<name>A0ABP0E8H7_9ASCO</name>
<protein>
    <submittedName>
        <fullName evidence="6">Nuclear control of ATPase protein 2</fullName>
    </submittedName>
</protein>
<evidence type="ECO:0000256" key="2">
    <source>
        <dbReference type="ARBA" id="ARBA00022692"/>
    </source>
</evidence>
<dbReference type="Pfam" id="PF08637">
    <property type="entry name" value="NCA2"/>
    <property type="match status" value="1"/>
</dbReference>
<evidence type="ECO:0000256" key="3">
    <source>
        <dbReference type="ARBA" id="ARBA00022989"/>
    </source>
</evidence>
<keyword evidence="3" id="KW-1133">Transmembrane helix</keyword>
<dbReference type="PANTHER" id="PTHR28234:SF1">
    <property type="entry name" value="NUCLEAR CONTROL OF ATPASE PROTEIN 2"/>
    <property type="match status" value="1"/>
</dbReference>
<organism evidence="6 7">
    <name type="scientific">[Candida] anglica</name>
    <dbReference type="NCBI Taxonomy" id="148631"/>
    <lineage>
        <taxon>Eukaryota</taxon>
        <taxon>Fungi</taxon>
        <taxon>Dikarya</taxon>
        <taxon>Ascomycota</taxon>
        <taxon>Saccharomycotina</taxon>
        <taxon>Pichiomycetes</taxon>
        <taxon>Debaryomycetaceae</taxon>
        <taxon>Kurtzmaniella</taxon>
    </lineage>
</organism>
<accession>A0ABP0E8H7</accession>
<dbReference type="InterPro" id="IPR013946">
    <property type="entry name" value="NCA2-like"/>
</dbReference>
<proteinExistence type="predicted"/>
<gene>
    <name evidence="6" type="primary">NCA2</name>
    <name evidence="6" type="ORF">CAAN4_B10902</name>
</gene>
<keyword evidence="5" id="KW-0472">Membrane</keyword>
<sequence>MESKTRRQSFVVAPRNIITTKLATSLANVNVFTNKYLTETLSESINQLSTVSTSPEDDADLAALQDAFQEIYYLVDAQREAEGKKKRTIGPKATFSSSTDTDPQMPPISISQLRHILAKIKDLKVSDGRVKELNSYAAIAETLNNFISIYSLLVVYTHAANVLIESTISSNEQLLYWDSVATSTFSKYLYLVQVAPQRIVDMSRNIASDFKERILSVHDDKYSLATKQQQHDVLANTSSDWPSNTEEDNPLYHFVDHSYRVLNVLSISVTKTISKFLDSISSPSYLFFQMNSHLNRGGNSFKTSTRDISSKQLFHKAVKNLGVYSRIILGAPTRAINSEIGQKRATINDDIESAAYSLGILIEKLPTKEFDESEELSTFIRQGEHYGVSDILGKLEQIFKVERVNASGAKNINARLYDITTSIDNFQISNPKTQVPSYLNRNWPWLLLLLGFGPRAWIRAYSNRMEILDWCRVNMYETVVGFFKNWVIKPMSDMLSVIRHDDSASELSITTKESLQSDLDSLERMVVEYAVDYGNNHGSAELATIKKEIHEAVKEGDLTILMSKYEQDIRSPLRATIRGSLPRALLIQLQKTKVDGAVAISGIDKLLKSQQLVFGMVSISPSLIILYQLWNIIRRNLTGKPIQVNGKDVNLVCLKSLNNIEKYLNAYNEVSHERQTYIEGYLLIEIINLKRQSVEILPKNVQEMWKKDLNDVNDREWSVDGRLRVMSRIWSVYGHYFR</sequence>
<comment type="subcellular location">
    <subcellularLocation>
        <location evidence="1">Mitochondrion membrane</location>
        <topology evidence="1">Multi-pass membrane protein</topology>
    </subcellularLocation>
</comment>
<evidence type="ECO:0000313" key="6">
    <source>
        <dbReference type="EMBL" id="CAK7897687.1"/>
    </source>
</evidence>
<evidence type="ECO:0000256" key="1">
    <source>
        <dbReference type="ARBA" id="ARBA00004225"/>
    </source>
</evidence>
<dbReference type="EMBL" id="OZ004254">
    <property type="protein sequence ID" value="CAK7897687.1"/>
    <property type="molecule type" value="Genomic_DNA"/>
</dbReference>
<evidence type="ECO:0000256" key="5">
    <source>
        <dbReference type="ARBA" id="ARBA00023136"/>
    </source>
</evidence>
<evidence type="ECO:0000256" key="4">
    <source>
        <dbReference type="ARBA" id="ARBA00023128"/>
    </source>
</evidence>